<dbReference type="AlphaFoldDB" id="A0A951QT65"/>
<comment type="caution">
    <text evidence="2">The sequence shown here is derived from an EMBL/GenBank/DDBJ whole genome shotgun (WGS) entry which is preliminary data.</text>
</comment>
<accession>A0A951QT65</accession>
<gene>
    <name evidence="2" type="ORF">KME60_25290</name>
</gene>
<dbReference type="SUPFAM" id="SSF81301">
    <property type="entry name" value="Nucleotidyltransferase"/>
    <property type="match status" value="1"/>
</dbReference>
<reference evidence="2" key="2">
    <citation type="journal article" date="2022" name="Microbiol. Resour. Announc.">
        <title>Metagenome Sequencing to Explore Phylogenomics of Terrestrial Cyanobacteria.</title>
        <authorList>
            <person name="Ward R.D."/>
            <person name="Stajich J.E."/>
            <person name="Johansen J.R."/>
            <person name="Huntemann M."/>
            <person name="Clum A."/>
            <person name="Foster B."/>
            <person name="Foster B."/>
            <person name="Roux S."/>
            <person name="Palaniappan K."/>
            <person name="Varghese N."/>
            <person name="Mukherjee S."/>
            <person name="Reddy T.B.K."/>
            <person name="Daum C."/>
            <person name="Copeland A."/>
            <person name="Chen I.A."/>
            <person name="Ivanova N.N."/>
            <person name="Kyrpides N.C."/>
            <person name="Shapiro N."/>
            <person name="Eloe-Fadrosh E.A."/>
            <person name="Pietrasiak N."/>
        </authorList>
    </citation>
    <scope>NUCLEOTIDE SEQUENCE</scope>
    <source>
        <strain evidence="2">GSE-NOS-MK-12-04C</strain>
    </source>
</reference>
<proteinExistence type="predicted"/>
<organism evidence="2 3">
    <name type="scientific">Cyanomargarita calcarea GSE-NOS-MK-12-04C</name>
    <dbReference type="NCBI Taxonomy" id="2839659"/>
    <lineage>
        <taxon>Bacteria</taxon>
        <taxon>Bacillati</taxon>
        <taxon>Cyanobacteriota</taxon>
        <taxon>Cyanophyceae</taxon>
        <taxon>Nostocales</taxon>
        <taxon>Cyanomargaritaceae</taxon>
        <taxon>Cyanomargarita</taxon>
    </lineage>
</organism>
<dbReference type="Pfam" id="PF04607">
    <property type="entry name" value="RelA_SpoT"/>
    <property type="match status" value="1"/>
</dbReference>
<dbReference type="SMART" id="SM00954">
    <property type="entry name" value="RelA_SpoT"/>
    <property type="match status" value="1"/>
</dbReference>
<dbReference type="Gene3D" id="3.30.460.10">
    <property type="entry name" value="Beta Polymerase, domain 2"/>
    <property type="match status" value="1"/>
</dbReference>
<protein>
    <recommendedName>
        <fullName evidence="1">RelA/SpoT domain-containing protein</fullName>
    </recommendedName>
</protein>
<name>A0A951QT65_9CYAN</name>
<evidence type="ECO:0000259" key="1">
    <source>
        <dbReference type="SMART" id="SM00954"/>
    </source>
</evidence>
<dbReference type="Proteomes" id="UP000729701">
    <property type="component" value="Unassembled WGS sequence"/>
</dbReference>
<evidence type="ECO:0000313" key="3">
    <source>
        <dbReference type="Proteomes" id="UP000729701"/>
    </source>
</evidence>
<reference evidence="2" key="1">
    <citation type="submission" date="2021-05" db="EMBL/GenBank/DDBJ databases">
        <authorList>
            <person name="Pietrasiak N."/>
            <person name="Ward R."/>
            <person name="Stajich J.E."/>
            <person name="Kurbessoian T."/>
        </authorList>
    </citation>
    <scope>NUCLEOTIDE SEQUENCE</scope>
    <source>
        <strain evidence="2">GSE-NOS-MK-12-04C</strain>
    </source>
</reference>
<dbReference type="InterPro" id="IPR043519">
    <property type="entry name" value="NT_sf"/>
</dbReference>
<evidence type="ECO:0000313" key="2">
    <source>
        <dbReference type="EMBL" id="MBW4670643.1"/>
    </source>
</evidence>
<sequence>MIYPSVLERKYNEYSPFVKRVAETVKSTLVNFCESKGYAFTSRIKSVESLAEKIETGRFQKWSDLDDLFACTIIMPTLSHEEEVTKFCKNTFEIIRTVKRGQNKKAPDIFRFDSTRIYAQIKKADSLNIDNKLSIYNIIFEIQIKSAFEHAWSVSTHDLVYKSPEIDWKRLRLAAQIKANVEQLDTLILAFEQTSIIIQENNYVDIKIKRKLASEIKKLFQNGKIPDELQPKDMNRFCDNLYHLAFEDKQENNIQGIIEKIKTEINSTSSKKIPRSISLFQYLFVILIRNKIIEIPINNYHCHITEELTTLYPEIQIDNNYIFIYNEDITI</sequence>
<dbReference type="GO" id="GO:0015969">
    <property type="term" value="P:guanosine tetraphosphate metabolic process"/>
    <property type="evidence" value="ECO:0007669"/>
    <property type="project" value="InterPro"/>
</dbReference>
<dbReference type="InterPro" id="IPR007685">
    <property type="entry name" value="RelA_SpoT"/>
</dbReference>
<feature type="domain" description="RelA/SpoT" evidence="1">
    <location>
        <begin position="42"/>
        <end position="167"/>
    </location>
</feature>
<dbReference type="EMBL" id="JAHHGZ010000033">
    <property type="protein sequence ID" value="MBW4670643.1"/>
    <property type="molecule type" value="Genomic_DNA"/>
</dbReference>